<dbReference type="CDD" id="cd07023">
    <property type="entry name" value="S49_Sppa_N_C"/>
    <property type="match status" value="1"/>
</dbReference>
<dbReference type="KEGG" id="nag:AArcMg_0662"/>
<keyword evidence="2" id="KW-0645">Protease</keyword>
<dbReference type="GO" id="GO:0008236">
    <property type="term" value="F:serine-type peptidase activity"/>
    <property type="evidence" value="ECO:0007669"/>
    <property type="project" value="UniProtKB-KW"/>
</dbReference>
<evidence type="ECO:0000313" key="8">
    <source>
        <dbReference type="Proteomes" id="UP000258613"/>
    </source>
</evidence>
<sequence>MPYLIGCYFWTIVSACRISASDTTEKRRFRRRHEWIGRSSERVATERLTGRHTHCPACIEVSVVSSLRTVAQLAIVVVFVVVFAVVGVSLFVLYPETIADVLGVVLALAVVFFGVRIGSSVSRSLFPGYDVAEVAVEGPITRDGSGGPLPSSPRSTPADDIVEQIERADADDNVDALLMKLNTPGGEVVPSDDIRLAAERFDGLTVAYTTDVCASGGYWIASGCDELWAREGSIVGSIGVIGSRVNASALAEKVGLSYERFAAGEYKDAGTPLKELEEDEREYLQGLIDDYYETFVDRVSDGRDLETEFVRDTEARIYLGEEAHDLGLVDELGTRRELEEAVADRLERDAVSVEEFEPERPLMARLGGGAQQVAYAFGAGVASIVGDREFRLRT</sequence>
<evidence type="ECO:0000256" key="3">
    <source>
        <dbReference type="ARBA" id="ARBA00022801"/>
    </source>
</evidence>
<keyword evidence="5" id="KW-1133">Transmembrane helix</keyword>
<protein>
    <submittedName>
        <fullName evidence="7">Putative signal peptide peptidase</fullName>
    </submittedName>
</protein>
<gene>
    <name evidence="7" type="ORF">AArcMg_0662</name>
</gene>
<dbReference type="GO" id="GO:0006508">
    <property type="term" value="P:proteolysis"/>
    <property type="evidence" value="ECO:0007669"/>
    <property type="project" value="UniProtKB-KW"/>
</dbReference>
<keyword evidence="4" id="KW-0720">Serine protease</keyword>
<dbReference type="Gene3D" id="3.90.226.10">
    <property type="entry name" value="2-enoyl-CoA Hydratase, Chain A, domain 1"/>
    <property type="match status" value="1"/>
</dbReference>
<evidence type="ECO:0000256" key="5">
    <source>
        <dbReference type="SAM" id="Phobius"/>
    </source>
</evidence>
<dbReference type="InterPro" id="IPR029045">
    <property type="entry name" value="ClpP/crotonase-like_dom_sf"/>
</dbReference>
<dbReference type="Pfam" id="PF01343">
    <property type="entry name" value="Peptidase_S49"/>
    <property type="match status" value="1"/>
</dbReference>
<dbReference type="InterPro" id="IPR004635">
    <property type="entry name" value="Pept_S49_SppA"/>
</dbReference>
<dbReference type="SUPFAM" id="SSF52096">
    <property type="entry name" value="ClpP/crotonase"/>
    <property type="match status" value="1"/>
</dbReference>
<dbReference type="AlphaFoldDB" id="A0A346PME0"/>
<dbReference type="InterPro" id="IPR002142">
    <property type="entry name" value="Peptidase_S49"/>
</dbReference>
<feature type="domain" description="Peptidase S49" evidence="6">
    <location>
        <begin position="206"/>
        <end position="343"/>
    </location>
</feature>
<feature type="transmembrane region" description="Helical" evidence="5">
    <location>
        <begin position="101"/>
        <end position="119"/>
    </location>
</feature>
<evidence type="ECO:0000259" key="6">
    <source>
        <dbReference type="Pfam" id="PF01343"/>
    </source>
</evidence>
<reference evidence="8" key="1">
    <citation type="submission" date="2018-02" db="EMBL/GenBank/DDBJ databases">
        <title>Phenotypic and genomic properties of facultatively anaerobic sulfur-reducing natronoarchaea from hypersaline soda lakes.</title>
        <authorList>
            <person name="Sorokin D.Y."/>
            <person name="Kublanov I.V."/>
            <person name="Roman P."/>
            <person name="Sinninghe Damste J.S."/>
            <person name="Golyshin P.N."/>
            <person name="Rojo D."/>
            <person name="Ciordia S."/>
            <person name="Mena M.D.C."/>
            <person name="Ferrer M."/>
            <person name="Messina E."/>
            <person name="Smedile F."/>
            <person name="La Spada G."/>
            <person name="La Cono V."/>
            <person name="Yakimov M.M."/>
        </authorList>
    </citation>
    <scope>NUCLEOTIDE SEQUENCE [LARGE SCALE GENOMIC DNA]</scope>
    <source>
        <strain evidence="8">AArc-Mg</strain>
    </source>
</reference>
<keyword evidence="3" id="KW-0378">Hydrolase</keyword>
<comment type="similarity">
    <text evidence="1">Belongs to the peptidase S49 family.</text>
</comment>
<accession>A0A346PME0</accession>
<dbReference type="PANTHER" id="PTHR42987:SF4">
    <property type="entry name" value="PROTEASE SOHB-RELATED"/>
    <property type="match status" value="1"/>
</dbReference>
<keyword evidence="8" id="KW-1185">Reference proteome</keyword>
<dbReference type="EMBL" id="CP027033">
    <property type="protein sequence ID" value="AXR80685.1"/>
    <property type="molecule type" value="Genomic_DNA"/>
</dbReference>
<dbReference type="InterPro" id="IPR047272">
    <property type="entry name" value="S49_SppA_C"/>
</dbReference>
<organism evidence="7 8">
    <name type="scientific">Natrarchaeobaculum sulfurireducens</name>
    <dbReference type="NCBI Taxonomy" id="2044521"/>
    <lineage>
        <taxon>Archaea</taxon>
        <taxon>Methanobacteriati</taxon>
        <taxon>Methanobacteriota</taxon>
        <taxon>Stenosarchaea group</taxon>
        <taxon>Halobacteria</taxon>
        <taxon>Halobacteriales</taxon>
        <taxon>Natrialbaceae</taxon>
        <taxon>Natrarchaeobaculum</taxon>
    </lineage>
</organism>
<evidence type="ECO:0000256" key="4">
    <source>
        <dbReference type="ARBA" id="ARBA00022825"/>
    </source>
</evidence>
<keyword evidence="5" id="KW-0812">Transmembrane</keyword>
<name>A0A346PME0_9EURY</name>
<feature type="transmembrane region" description="Helical" evidence="5">
    <location>
        <begin position="70"/>
        <end position="94"/>
    </location>
</feature>
<evidence type="ECO:0000256" key="1">
    <source>
        <dbReference type="ARBA" id="ARBA00008683"/>
    </source>
</evidence>
<evidence type="ECO:0000256" key="2">
    <source>
        <dbReference type="ARBA" id="ARBA00022670"/>
    </source>
</evidence>
<keyword evidence="5" id="KW-0472">Membrane</keyword>
<proteinExistence type="inferred from homology"/>
<dbReference type="NCBIfam" id="TIGR00706">
    <property type="entry name" value="SppA_dom"/>
    <property type="match status" value="1"/>
</dbReference>
<evidence type="ECO:0000313" key="7">
    <source>
        <dbReference type="EMBL" id="AXR80685.1"/>
    </source>
</evidence>
<dbReference type="PANTHER" id="PTHR42987">
    <property type="entry name" value="PEPTIDASE S49"/>
    <property type="match status" value="1"/>
</dbReference>
<dbReference type="Proteomes" id="UP000258613">
    <property type="component" value="Chromosome"/>
</dbReference>